<keyword evidence="2" id="KW-1185">Reference proteome</keyword>
<evidence type="ECO:0000313" key="3">
    <source>
        <dbReference type="WBParaSite" id="HCON_00141800-00001"/>
    </source>
</evidence>
<feature type="region of interest" description="Disordered" evidence="1">
    <location>
        <begin position="56"/>
        <end position="78"/>
    </location>
</feature>
<organism evidence="2 3">
    <name type="scientific">Haemonchus contortus</name>
    <name type="common">Barber pole worm</name>
    <dbReference type="NCBI Taxonomy" id="6289"/>
    <lineage>
        <taxon>Eukaryota</taxon>
        <taxon>Metazoa</taxon>
        <taxon>Ecdysozoa</taxon>
        <taxon>Nematoda</taxon>
        <taxon>Chromadorea</taxon>
        <taxon>Rhabditida</taxon>
        <taxon>Rhabditina</taxon>
        <taxon>Rhabditomorpha</taxon>
        <taxon>Strongyloidea</taxon>
        <taxon>Trichostrongylidae</taxon>
        <taxon>Haemonchus</taxon>
    </lineage>
</organism>
<sequence length="110" mass="12489">MVPSAAHFDARHTHCGRGFVKLMCALYFSGHGPPNPRLTHPFTADLKRLRNFVTEIETERQTDRTTDRQSDKQTERQTKRFIVSRISHKKGDIGSAFPCLLLQNLALPTA</sequence>
<reference evidence="3" key="1">
    <citation type="submission" date="2020-12" db="UniProtKB">
        <authorList>
            <consortium name="WormBaseParasite"/>
        </authorList>
    </citation>
    <scope>IDENTIFICATION</scope>
    <source>
        <strain evidence="3">MHco3</strain>
    </source>
</reference>
<dbReference type="AlphaFoldDB" id="A0A7I5ECK8"/>
<feature type="compositionally biased region" description="Basic and acidic residues" evidence="1">
    <location>
        <begin position="57"/>
        <end position="78"/>
    </location>
</feature>
<proteinExistence type="predicted"/>
<evidence type="ECO:0000256" key="1">
    <source>
        <dbReference type="SAM" id="MobiDB-lite"/>
    </source>
</evidence>
<evidence type="ECO:0000313" key="2">
    <source>
        <dbReference type="Proteomes" id="UP000025227"/>
    </source>
</evidence>
<dbReference type="Proteomes" id="UP000025227">
    <property type="component" value="Unplaced"/>
</dbReference>
<accession>A0A7I5ECK8</accession>
<name>A0A7I5ECK8_HAECO</name>
<protein>
    <submittedName>
        <fullName evidence="3">Uncharacterized protein</fullName>
    </submittedName>
</protein>
<dbReference type="WBParaSite" id="HCON_00141800-00001">
    <property type="protein sequence ID" value="HCON_00141800-00001"/>
    <property type="gene ID" value="HCON_00141800"/>
</dbReference>